<dbReference type="Pfam" id="PF12840">
    <property type="entry name" value="HTH_20"/>
    <property type="match status" value="1"/>
</dbReference>
<feature type="domain" description="HTH arsR-type" evidence="4">
    <location>
        <begin position="1"/>
        <end position="89"/>
    </location>
</feature>
<organism evidence="5 6">
    <name type="scientific">Aliiroseovarius zhejiangensis</name>
    <dbReference type="NCBI Taxonomy" id="1632025"/>
    <lineage>
        <taxon>Bacteria</taxon>
        <taxon>Pseudomonadati</taxon>
        <taxon>Pseudomonadota</taxon>
        <taxon>Alphaproteobacteria</taxon>
        <taxon>Rhodobacterales</taxon>
        <taxon>Paracoccaceae</taxon>
        <taxon>Aliiroseovarius</taxon>
    </lineage>
</organism>
<dbReference type="SUPFAM" id="SSF46785">
    <property type="entry name" value="Winged helix' DNA-binding domain"/>
    <property type="match status" value="1"/>
</dbReference>
<keyword evidence="2" id="KW-0238">DNA-binding</keyword>
<dbReference type="InterPro" id="IPR036388">
    <property type="entry name" value="WH-like_DNA-bd_sf"/>
</dbReference>
<gene>
    <name evidence="5" type="ORF">GCM10016455_20160</name>
</gene>
<dbReference type="RefSeq" id="WP_191286399.1">
    <property type="nucleotide sequence ID" value="NZ_BNCH01000004.1"/>
</dbReference>
<proteinExistence type="predicted"/>
<dbReference type="Gene3D" id="1.10.10.10">
    <property type="entry name" value="Winged helix-like DNA-binding domain superfamily/Winged helix DNA-binding domain"/>
    <property type="match status" value="1"/>
</dbReference>
<dbReference type="InterPro" id="IPR011991">
    <property type="entry name" value="ArsR-like_HTH"/>
</dbReference>
<dbReference type="NCBIfam" id="NF033788">
    <property type="entry name" value="HTH_metalloreg"/>
    <property type="match status" value="1"/>
</dbReference>
<keyword evidence="3" id="KW-0804">Transcription</keyword>
<dbReference type="InterPro" id="IPR051081">
    <property type="entry name" value="HTH_MetalResp_TranReg"/>
</dbReference>
<dbReference type="InterPro" id="IPR001845">
    <property type="entry name" value="HTH_ArsR_DNA-bd_dom"/>
</dbReference>
<accession>A0ABQ3J2I6</accession>
<evidence type="ECO:0000313" key="6">
    <source>
        <dbReference type="Proteomes" id="UP000609802"/>
    </source>
</evidence>
<dbReference type="PROSITE" id="PS50987">
    <property type="entry name" value="HTH_ARSR_2"/>
    <property type="match status" value="1"/>
</dbReference>
<evidence type="ECO:0000256" key="3">
    <source>
        <dbReference type="ARBA" id="ARBA00023163"/>
    </source>
</evidence>
<dbReference type="EMBL" id="BNCH01000004">
    <property type="protein sequence ID" value="GHE99383.1"/>
    <property type="molecule type" value="Genomic_DNA"/>
</dbReference>
<dbReference type="PANTHER" id="PTHR33154:SF33">
    <property type="entry name" value="TRANSCRIPTIONAL REPRESSOR SDPR"/>
    <property type="match status" value="1"/>
</dbReference>
<dbReference type="CDD" id="cd00090">
    <property type="entry name" value="HTH_ARSR"/>
    <property type="match status" value="1"/>
</dbReference>
<dbReference type="SMART" id="SM00418">
    <property type="entry name" value="HTH_ARSR"/>
    <property type="match status" value="1"/>
</dbReference>
<sequence>MTYQESLSALADPTRRRIFEAIAQSPQPVGALAKTLPISRPAVSQHLKVLSDAGLVLCRVEGTRHIYAARPDGLAQLRAWLDRYWDKVMDGFAEEINGGGGLDD</sequence>
<evidence type="ECO:0000313" key="5">
    <source>
        <dbReference type="EMBL" id="GHE99383.1"/>
    </source>
</evidence>
<keyword evidence="6" id="KW-1185">Reference proteome</keyword>
<dbReference type="PANTHER" id="PTHR33154">
    <property type="entry name" value="TRANSCRIPTIONAL REGULATOR, ARSR FAMILY"/>
    <property type="match status" value="1"/>
</dbReference>
<reference evidence="6" key="1">
    <citation type="journal article" date="2019" name="Int. J. Syst. Evol. Microbiol.">
        <title>The Global Catalogue of Microorganisms (GCM) 10K type strain sequencing project: providing services to taxonomists for standard genome sequencing and annotation.</title>
        <authorList>
            <consortium name="The Broad Institute Genomics Platform"/>
            <consortium name="The Broad Institute Genome Sequencing Center for Infectious Disease"/>
            <person name="Wu L."/>
            <person name="Ma J."/>
        </authorList>
    </citation>
    <scope>NUCLEOTIDE SEQUENCE [LARGE SCALE GENOMIC DNA]</scope>
    <source>
        <strain evidence="6">KCTC 42443</strain>
    </source>
</reference>
<dbReference type="InterPro" id="IPR036390">
    <property type="entry name" value="WH_DNA-bd_sf"/>
</dbReference>
<evidence type="ECO:0000259" key="4">
    <source>
        <dbReference type="PROSITE" id="PS50987"/>
    </source>
</evidence>
<keyword evidence="1" id="KW-0805">Transcription regulation</keyword>
<dbReference type="Proteomes" id="UP000609802">
    <property type="component" value="Unassembled WGS sequence"/>
</dbReference>
<evidence type="ECO:0000256" key="1">
    <source>
        <dbReference type="ARBA" id="ARBA00023015"/>
    </source>
</evidence>
<evidence type="ECO:0000256" key="2">
    <source>
        <dbReference type="ARBA" id="ARBA00023125"/>
    </source>
</evidence>
<dbReference type="PRINTS" id="PR00778">
    <property type="entry name" value="HTHARSR"/>
</dbReference>
<protein>
    <submittedName>
        <fullName evidence="5">Transcriptional regulator</fullName>
    </submittedName>
</protein>
<name>A0ABQ3J2I6_9RHOB</name>
<comment type="caution">
    <text evidence="5">The sequence shown here is derived from an EMBL/GenBank/DDBJ whole genome shotgun (WGS) entry which is preliminary data.</text>
</comment>